<dbReference type="eggNOG" id="COG0346">
    <property type="taxonomic scope" value="Bacteria"/>
</dbReference>
<dbReference type="PANTHER" id="PTHR36113">
    <property type="entry name" value="LYASE, PUTATIVE-RELATED-RELATED"/>
    <property type="match status" value="1"/>
</dbReference>
<dbReference type="PROSITE" id="PS51819">
    <property type="entry name" value="VOC"/>
    <property type="match status" value="1"/>
</dbReference>
<dbReference type="RefSeq" id="WP_009134949.1">
    <property type="nucleotide sequence ID" value="NZ_CP102250.1"/>
</dbReference>
<proteinExistence type="predicted"/>
<dbReference type="EMBL" id="ADLD01000013">
    <property type="protein sequence ID" value="EHB92094.1"/>
    <property type="molecule type" value="Genomic_DNA"/>
</dbReference>
<dbReference type="AlphaFoldDB" id="G5H957"/>
<comment type="caution">
    <text evidence="2">The sequence shown here is derived from an EMBL/GenBank/DDBJ whole genome shotgun (WGS) entry which is preliminary data.</text>
</comment>
<sequence>MQIAHIALWTTRLEQMRSFYVTYFGGESSEKYVNPGKGFESYFIRFGHSAALEIMSRTDITSPATKECTGFCHVAFNAGTVEAVHGLTRRLREDGFRVFSEPRTTGDGFFESVIGDPDGNRVEIVA</sequence>
<dbReference type="HOGENOM" id="CLU_046006_16_0_10"/>
<protein>
    <recommendedName>
        <fullName evidence="1">VOC domain-containing protein</fullName>
    </recommendedName>
</protein>
<dbReference type="Proteomes" id="UP000006008">
    <property type="component" value="Unassembled WGS sequence"/>
</dbReference>
<dbReference type="SUPFAM" id="SSF54593">
    <property type="entry name" value="Glyoxalase/Bleomycin resistance protein/Dihydroxybiphenyl dioxygenase"/>
    <property type="match status" value="1"/>
</dbReference>
<dbReference type="InterPro" id="IPR004360">
    <property type="entry name" value="Glyas_Fos-R_dOase_dom"/>
</dbReference>
<feature type="domain" description="VOC" evidence="1">
    <location>
        <begin position="2"/>
        <end position="126"/>
    </location>
</feature>
<dbReference type="GeneID" id="92814835"/>
<dbReference type="Pfam" id="PF00903">
    <property type="entry name" value="Glyoxalase"/>
    <property type="match status" value="1"/>
</dbReference>
<dbReference type="PATRIC" id="fig|742725.3.peg.2210"/>
<accession>G5H957</accession>
<keyword evidence="3" id="KW-1185">Reference proteome</keyword>
<dbReference type="InterPro" id="IPR029068">
    <property type="entry name" value="Glyas_Bleomycin-R_OHBP_Dase"/>
</dbReference>
<dbReference type="PANTHER" id="PTHR36113:SF1">
    <property type="entry name" value="GLYOXALASE_BLEOMYCIN RESISTANCE PROTEIN_DIOXYGENASE"/>
    <property type="match status" value="1"/>
</dbReference>
<gene>
    <name evidence="2" type="ORF">HMPREF9450_02143</name>
</gene>
<evidence type="ECO:0000313" key="3">
    <source>
        <dbReference type="Proteomes" id="UP000006008"/>
    </source>
</evidence>
<dbReference type="STRING" id="742725.HMPREF9450_02143"/>
<reference evidence="2 3" key="1">
    <citation type="submission" date="2011-08" db="EMBL/GenBank/DDBJ databases">
        <title>The Genome Sequence of Alistipes indistinctus YIT 12060.</title>
        <authorList>
            <consortium name="The Broad Institute Genome Sequencing Platform"/>
            <person name="Earl A."/>
            <person name="Ward D."/>
            <person name="Feldgarden M."/>
            <person name="Gevers D."/>
            <person name="Morotomi M."/>
            <person name="Young S.K."/>
            <person name="Zeng Q."/>
            <person name="Gargeya S."/>
            <person name="Fitzgerald M."/>
            <person name="Haas B."/>
            <person name="Abouelleil A."/>
            <person name="Alvarado L."/>
            <person name="Arachchi H.M."/>
            <person name="Berlin A."/>
            <person name="Brown A."/>
            <person name="Chapman S.B."/>
            <person name="Chen Z."/>
            <person name="Dunbar C."/>
            <person name="Freedman E."/>
            <person name="Gearin G."/>
            <person name="Gellesch M."/>
            <person name="Goldberg J."/>
            <person name="Griggs A."/>
            <person name="Gujja S."/>
            <person name="Heiman D."/>
            <person name="Howarth C."/>
            <person name="Larson L."/>
            <person name="Lui A."/>
            <person name="MacDonald P.J.P."/>
            <person name="Montmayeur A."/>
            <person name="Murphy C."/>
            <person name="Neiman D."/>
            <person name="Pearson M."/>
            <person name="Priest M."/>
            <person name="Roberts A."/>
            <person name="Saif S."/>
            <person name="Shea T."/>
            <person name="Shenoy N."/>
            <person name="Sisk P."/>
            <person name="Stolte C."/>
            <person name="Sykes S."/>
            <person name="Wortman J."/>
            <person name="Nusbaum C."/>
            <person name="Birren B."/>
        </authorList>
    </citation>
    <scope>NUCLEOTIDE SEQUENCE [LARGE SCALE GENOMIC DNA]</scope>
    <source>
        <strain evidence="2 3">YIT 12060</strain>
    </source>
</reference>
<organism evidence="2 3">
    <name type="scientific">Alistipes indistinctus YIT 12060</name>
    <dbReference type="NCBI Taxonomy" id="742725"/>
    <lineage>
        <taxon>Bacteria</taxon>
        <taxon>Pseudomonadati</taxon>
        <taxon>Bacteroidota</taxon>
        <taxon>Bacteroidia</taxon>
        <taxon>Bacteroidales</taxon>
        <taxon>Rikenellaceae</taxon>
        <taxon>Alistipes</taxon>
    </lineage>
</organism>
<dbReference type="Gene3D" id="3.10.180.10">
    <property type="entry name" value="2,3-Dihydroxybiphenyl 1,2-Dioxygenase, domain 1"/>
    <property type="match status" value="1"/>
</dbReference>
<evidence type="ECO:0000313" key="2">
    <source>
        <dbReference type="EMBL" id="EHB92094.1"/>
    </source>
</evidence>
<dbReference type="InterPro" id="IPR051332">
    <property type="entry name" value="Fosfomycin_Res_Enzymes"/>
</dbReference>
<evidence type="ECO:0000259" key="1">
    <source>
        <dbReference type="PROSITE" id="PS51819"/>
    </source>
</evidence>
<dbReference type="InterPro" id="IPR037523">
    <property type="entry name" value="VOC_core"/>
</dbReference>
<dbReference type="OrthoDB" id="9789012at2"/>
<name>G5H957_9BACT</name>